<evidence type="ECO:0000313" key="1">
    <source>
        <dbReference type="EMBL" id="KAF0726755.1"/>
    </source>
</evidence>
<keyword evidence="2" id="KW-1185">Reference proteome</keyword>
<feature type="non-terminal residue" evidence="1">
    <location>
        <position position="1"/>
    </location>
</feature>
<gene>
    <name evidence="1" type="ORF">FWK35_00030290</name>
</gene>
<dbReference type="Proteomes" id="UP000478052">
    <property type="component" value="Unassembled WGS sequence"/>
</dbReference>
<organism evidence="1 2">
    <name type="scientific">Aphis craccivora</name>
    <name type="common">Cowpea aphid</name>
    <dbReference type="NCBI Taxonomy" id="307492"/>
    <lineage>
        <taxon>Eukaryota</taxon>
        <taxon>Metazoa</taxon>
        <taxon>Ecdysozoa</taxon>
        <taxon>Arthropoda</taxon>
        <taxon>Hexapoda</taxon>
        <taxon>Insecta</taxon>
        <taxon>Pterygota</taxon>
        <taxon>Neoptera</taxon>
        <taxon>Paraneoptera</taxon>
        <taxon>Hemiptera</taxon>
        <taxon>Sternorrhyncha</taxon>
        <taxon>Aphidomorpha</taxon>
        <taxon>Aphidoidea</taxon>
        <taxon>Aphididae</taxon>
        <taxon>Aphidini</taxon>
        <taxon>Aphis</taxon>
        <taxon>Aphis</taxon>
    </lineage>
</organism>
<comment type="caution">
    <text evidence="1">The sequence shown here is derived from an EMBL/GenBank/DDBJ whole genome shotgun (WGS) entry which is preliminary data.</text>
</comment>
<feature type="non-terminal residue" evidence="1">
    <location>
        <position position="980"/>
    </location>
</feature>
<dbReference type="InterPro" id="IPR018247">
    <property type="entry name" value="EF_Hand_1_Ca_BS"/>
</dbReference>
<dbReference type="AlphaFoldDB" id="A0A6G0WHT1"/>
<dbReference type="EMBL" id="VUJU01008720">
    <property type="protein sequence ID" value="KAF0726755.1"/>
    <property type="molecule type" value="Genomic_DNA"/>
</dbReference>
<evidence type="ECO:0008006" key="3">
    <source>
        <dbReference type="Google" id="ProtNLM"/>
    </source>
</evidence>
<reference evidence="1 2" key="1">
    <citation type="submission" date="2019-08" db="EMBL/GenBank/DDBJ databases">
        <title>Whole genome of Aphis craccivora.</title>
        <authorList>
            <person name="Voronova N.V."/>
            <person name="Shulinski R.S."/>
            <person name="Bandarenka Y.V."/>
            <person name="Zhorov D.G."/>
            <person name="Warner D."/>
        </authorList>
    </citation>
    <scope>NUCLEOTIDE SEQUENCE [LARGE SCALE GENOMIC DNA]</scope>
    <source>
        <strain evidence="1">180601</strain>
        <tissue evidence="1">Whole Body</tissue>
    </source>
</reference>
<proteinExistence type="predicted"/>
<sequence>RHSWQTLLRGKIRTLIKISEICYENDDEDDTESITDDESDGLIDEDKKLFKFDIPYRDYIKMSPINIKYGKKILKQGVWTNIINDWFIKLCSIQCNIIYKRCRVQNDDKDGLQHYLTFSGKCKDCQASVFGWVNKKPKEAMALVVDVIVQGMKMNVNHKSKRPLNGAKRCEVGKELFHECASNWKRKAQIFTKKSVLRKCKQEESDKALGITIKCPIMSLIQFKHTKYAGSIHLISADPLIVHYWTPCQLVFYKSIRKSYVRLTIDATGSIVKKIKRTTQNILSSHIFLYEGVLSSDEFQVSVLQMISEKQNTFTIYSWLQSWLNDGVLPPQETVTDCSMALLGAIARAFCGGITVNFYVNTCLEILLHGKSSASHQLQCYMRIDIAHLIKLVCRWKCWQEIKSQHLKQFFVRCTVLLIKAEELFDFQYTLVDILIVASSQYDGQLVNSQINSSSEDARIRLLERIKGTNCSINNEEYLLDTNSDNELENDEMMVDLSNSNINEFLQHVVEKSKSNSSIPGDRLNAYYIPDFCKNILKICKLFPLWSNVMRQFFNSPYSTATSASVESNFAGLKNNILKHNSKPLQADRFVITHLISLESSIKLAKIGNNKVSSPQEIEQNSIIDHEILYFDTNISSINNQSSLEAKNSEKLNSKEPSPKEFADELNIPTICSSESVVDNSSFSSDSSDTLLKEETWKGYKNNPTGPLQINKNKNKRHFKYTNPCPEIDRILNSSRMRSHKKTLLLNGNISNQYKIKGHVPICCNKHIDYVSNQNNELLLFSKTLASNGGTNTLYNARAELLKKHFKELLLCPKVHTINCECNVTKIVECYLQDVPSAVEHIRCENCEESTKTSPTIILSLNNNTDMLEEMIQNYLKVKQSVCFECQGTRFSTRVLNQHLFIETEYITNMTLPIKDFPKIVNEKYHLVAVVNFFAGHYTTYIRRISKNVWEIHNDLSQKIKIATSENEILHPHILMYNII</sequence>
<dbReference type="PROSITE" id="PS00018">
    <property type="entry name" value="EF_HAND_1"/>
    <property type="match status" value="1"/>
</dbReference>
<name>A0A6G0WHT1_APHCR</name>
<dbReference type="InterPro" id="IPR038765">
    <property type="entry name" value="Papain-like_cys_pep_sf"/>
</dbReference>
<dbReference type="SUPFAM" id="SSF54001">
    <property type="entry name" value="Cysteine proteinases"/>
    <property type="match status" value="1"/>
</dbReference>
<accession>A0A6G0WHT1</accession>
<dbReference type="OrthoDB" id="6628045at2759"/>
<evidence type="ECO:0000313" key="2">
    <source>
        <dbReference type="Proteomes" id="UP000478052"/>
    </source>
</evidence>
<protein>
    <recommendedName>
        <fullName evidence="3">NOF-FB transposable element protein</fullName>
    </recommendedName>
</protein>